<organism evidence="1 2">
    <name type="scientific">Spiromyces aspiralis</name>
    <dbReference type="NCBI Taxonomy" id="68401"/>
    <lineage>
        <taxon>Eukaryota</taxon>
        <taxon>Fungi</taxon>
        <taxon>Fungi incertae sedis</taxon>
        <taxon>Zoopagomycota</taxon>
        <taxon>Kickxellomycotina</taxon>
        <taxon>Kickxellomycetes</taxon>
        <taxon>Kickxellales</taxon>
        <taxon>Kickxellaceae</taxon>
        <taxon>Spiromyces</taxon>
    </lineage>
</organism>
<evidence type="ECO:0000313" key="1">
    <source>
        <dbReference type="EMBL" id="KAJ1677639.1"/>
    </source>
</evidence>
<name>A0ACC1HMC7_9FUNG</name>
<dbReference type="Proteomes" id="UP001145114">
    <property type="component" value="Unassembled WGS sequence"/>
</dbReference>
<proteinExistence type="predicted"/>
<accession>A0ACC1HMC7</accession>
<keyword evidence="2" id="KW-1185">Reference proteome</keyword>
<gene>
    <name evidence="1" type="ORF">EV182_005744</name>
</gene>
<dbReference type="EMBL" id="JAMZIH010002144">
    <property type="protein sequence ID" value="KAJ1677639.1"/>
    <property type="molecule type" value="Genomic_DNA"/>
</dbReference>
<reference evidence="1" key="1">
    <citation type="submission" date="2022-06" db="EMBL/GenBank/DDBJ databases">
        <title>Phylogenomic reconstructions and comparative analyses of Kickxellomycotina fungi.</title>
        <authorList>
            <person name="Reynolds N.K."/>
            <person name="Stajich J.E."/>
            <person name="Barry K."/>
            <person name="Grigoriev I.V."/>
            <person name="Crous P."/>
            <person name="Smith M.E."/>
        </authorList>
    </citation>
    <scope>NUCLEOTIDE SEQUENCE</scope>
    <source>
        <strain evidence="1">RSA 2271</strain>
    </source>
</reference>
<comment type="caution">
    <text evidence="1">The sequence shown here is derived from an EMBL/GenBank/DDBJ whole genome shotgun (WGS) entry which is preliminary data.</text>
</comment>
<protein>
    <submittedName>
        <fullName evidence="1">Uncharacterized protein</fullName>
    </submittedName>
</protein>
<evidence type="ECO:0000313" key="2">
    <source>
        <dbReference type="Proteomes" id="UP001145114"/>
    </source>
</evidence>
<sequence>MADGAKKKTKAQVPAKDPQAESVAGKRKRKLSKKEVGEEQKQEEEEAKSTDQGHRRQKERGREEKVKKKRKVQPEESKPADTEPAKKKAKKKDMSAESKRSRIMAAKKTKLEEQQLRYKQLSTECQEYLSKWKHNRSEWKFQKARQIWILKHVYKPQHVPDELFGLAIEYLESIKGGARKLAKQYAKDHIKSAEKLIKKAESLEEEDMGVEEDGEGKKDETGKERNSKSKVKPEKITEEQVENAKISLKRARILYDKFKDESDAE</sequence>